<feature type="domain" description="Rv2175c C-terminal" evidence="1">
    <location>
        <begin position="66"/>
        <end position="119"/>
    </location>
</feature>
<feature type="domain" description="DNA-binding protein Rv2175c wHTH" evidence="2">
    <location>
        <begin position="8"/>
        <end position="44"/>
    </location>
</feature>
<dbReference type="EMBL" id="LVZK01000003">
    <property type="protein sequence ID" value="OAP85214.1"/>
    <property type="molecule type" value="Genomic_DNA"/>
</dbReference>
<dbReference type="AlphaFoldDB" id="A0A179B2F1"/>
<dbReference type="InterPro" id="IPR048576">
    <property type="entry name" value="Rv2175c_wHTH"/>
</dbReference>
<evidence type="ECO:0000259" key="1">
    <source>
        <dbReference type="Pfam" id="PF18367"/>
    </source>
</evidence>
<sequence>MRVTTTPETWLSVPEAAEALGVAQRDVRNMLADRRILAVRRGEAAALAISSLTLVDEGGKAAVLPSLRGTLTALSDAGCSDEEAWRWLTAANGELGERPIDALRAGRVHAVRRAAATLAF</sequence>
<accession>A0A179B2F1</accession>
<evidence type="ECO:0000259" key="2">
    <source>
        <dbReference type="Pfam" id="PF21531"/>
    </source>
</evidence>
<comment type="caution">
    <text evidence="3">The sequence shown here is derived from an EMBL/GenBank/DDBJ whole genome shotgun (WGS) entry which is preliminary data.</text>
</comment>
<reference evidence="3 4" key="1">
    <citation type="submission" date="2016-04" db="EMBL/GenBank/DDBJ databases">
        <title>Peptidophaga gingivicola gen. nov., sp. nov., isolated from human subgingival plaque.</title>
        <authorList>
            <person name="Beall C.J."/>
            <person name="Mokrzan E.M."/>
            <person name="Griffen A.L."/>
            <person name="Leys E.J."/>
        </authorList>
    </citation>
    <scope>NUCLEOTIDE SEQUENCE [LARGE SCALE GENOMIC DNA]</scope>
    <source>
        <strain evidence="3 4">BA112</strain>
    </source>
</reference>
<dbReference type="InterPro" id="IPR041098">
    <property type="entry name" value="Rv2175c_C"/>
</dbReference>
<evidence type="ECO:0000313" key="3">
    <source>
        <dbReference type="EMBL" id="OAP85214.1"/>
    </source>
</evidence>
<organism evidence="3 4">
    <name type="scientific">Peptidiphaga gingivicola</name>
    <dbReference type="NCBI Taxonomy" id="2741497"/>
    <lineage>
        <taxon>Bacteria</taxon>
        <taxon>Bacillati</taxon>
        <taxon>Actinomycetota</taxon>
        <taxon>Actinomycetes</taxon>
        <taxon>Actinomycetales</taxon>
        <taxon>Actinomycetaceae</taxon>
        <taxon>Peptidiphaga</taxon>
    </lineage>
</organism>
<protein>
    <submittedName>
        <fullName evidence="3">Transcriptional regulator</fullName>
    </submittedName>
</protein>
<evidence type="ECO:0000313" key="4">
    <source>
        <dbReference type="Proteomes" id="UP000078368"/>
    </source>
</evidence>
<dbReference type="Pfam" id="PF21531">
    <property type="entry name" value="Rv2175c_wHTH"/>
    <property type="match status" value="1"/>
</dbReference>
<name>A0A179B2F1_9ACTO</name>
<keyword evidence="4" id="KW-1185">Reference proteome</keyword>
<dbReference type="STRING" id="1823756.A4H34_08870"/>
<proteinExistence type="predicted"/>
<dbReference type="Proteomes" id="UP000078368">
    <property type="component" value="Unassembled WGS sequence"/>
</dbReference>
<dbReference type="GO" id="GO:0003677">
    <property type="term" value="F:DNA binding"/>
    <property type="evidence" value="ECO:0007669"/>
    <property type="project" value="InterPro"/>
</dbReference>
<gene>
    <name evidence="3" type="ORF">A4H34_08870</name>
</gene>
<dbReference type="Pfam" id="PF18367">
    <property type="entry name" value="Rv2175c_C"/>
    <property type="match status" value="1"/>
</dbReference>